<dbReference type="PANTHER" id="PTHR47191:SF2">
    <property type="entry name" value="OS05G0170800 PROTEIN"/>
    <property type="match status" value="1"/>
</dbReference>
<accession>A0ABT3TAA7</accession>
<dbReference type="NCBIfam" id="NF003967">
    <property type="entry name" value="PRK05461.1"/>
    <property type="match status" value="1"/>
</dbReference>
<dbReference type="EMBL" id="SHNO01000003">
    <property type="protein sequence ID" value="MCX2979207.1"/>
    <property type="molecule type" value="Genomic_DNA"/>
</dbReference>
<dbReference type="InterPro" id="IPR007474">
    <property type="entry name" value="ApaG_domain"/>
</dbReference>
<comment type="caution">
    <text evidence="4">The sequence shown here is derived from an EMBL/GenBank/DDBJ whole genome shotgun (WGS) entry which is preliminary data.</text>
</comment>
<reference evidence="4" key="1">
    <citation type="submission" date="2019-02" db="EMBL/GenBank/DDBJ databases">
        <authorList>
            <person name="Li S.-H."/>
        </authorList>
    </citation>
    <scope>NUCLEOTIDE SEQUENCE</scope>
    <source>
        <strain evidence="4">IMCC11814</strain>
    </source>
</reference>
<dbReference type="InterPro" id="IPR036767">
    <property type="entry name" value="ApaG_sf"/>
</dbReference>
<dbReference type="InterPro" id="IPR050718">
    <property type="entry name" value="ApaG-like"/>
</dbReference>
<evidence type="ECO:0000256" key="1">
    <source>
        <dbReference type="ARBA" id="ARBA00017693"/>
    </source>
</evidence>
<dbReference type="PANTHER" id="PTHR47191">
    <property type="entry name" value="OS05G0170800 PROTEIN"/>
    <property type="match status" value="1"/>
</dbReference>
<name>A0ABT3TAA7_9GAMM</name>
<proteinExistence type="inferred from homology"/>
<protein>
    <recommendedName>
        <fullName evidence="1 2">Protein ApaG</fullName>
    </recommendedName>
</protein>
<evidence type="ECO:0000313" key="4">
    <source>
        <dbReference type="EMBL" id="MCX2979207.1"/>
    </source>
</evidence>
<keyword evidence="5" id="KW-1185">Reference proteome</keyword>
<dbReference type="InterPro" id="IPR023065">
    <property type="entry name" value="Uncharacterised_ApaG"/>
</dbReference>
<dbReference type="HAMAP" id="MF_00791">
    <property type="entry name" value="ApaG"/>
    <property type="match status" value="1"/>
</dbReference>
<sequence>MSDKTFKPSLVGVHVKTAFLPAHSNPQYDQYTFAYSITISNGSDLPVQLMSRHWVITDAGGRVQEVKGDGVVGEQPVIAPNGSFHYSSGATLETPVGYMEGRYFMVVREPPEISPQDLPTFEVPIPAFSLHTPTALN</sequence>
<dbReference type="Proteomes" id="UP001143304">
    <property type="component" value="Unassembled WGS sequence"/>
</dbReference>
<evidence type="ECO:0000259" key="3">
    <source>
        <dbReference type="PROSITE" id="PS51087"/>
    </source>
</evidence>
<dbReference type="PROSITE" id="PS51087">
    <property type="entry name" value="APAG"/>
    <property type="match status" value="1"/>
</dbReference>
<dbReference type="Pfam" id="PF04379">
    <property type="entry name" value="DUF525"/>
    <property type="match status" value="1"/>
</dbReference>
<gene>
    <name evidence="2 4" type="primary">apaG</name>
    <name evidence="4" type="ORF">EYC82_17850</name>
</gene>
<organism evidence="4 5">
    <name type="scientific">Candidatus Marimicrobium litorale</name>
    <dbReference type="NCBI Taxonomy" id="2518991"/>
    <lineage>
        <taxon>Bacteria</taxon>
        <taxon>Pseudomonadati</taxon>
        <taxon>Pseudomonadota</taxon>
        <taxon>Gammaproteobacteria</taxon>
        <taxon>Cellvibrionales</taxon>
        <taxon>Halieaceae</taxon>
        <taxon>Marimicrobium</taxon>
    </lineage>
</organism>
<dbReference type="SUPFAM" id="SSF110069">
    <property type="entry name" value="ApaG-like"/>
    <property type="match status" value="1"/>
</dbReference>
<dbReference type="Gene3D" id="2.60.40.1470">
    <property type="entry name" value="ApaG domain"/>
    <property type="match status" value="1"/>
</dbReference>
<feature type="domain" description="ApaG" evidence="3">
    <location>
        <begin position="5"/>
        <end position="137"/>
    </location>
</feature>
<evidence type="ECO:0000313" key="5">
    <source>
        <dbReference type="Proteomes" id="UP001143304"/>
    </source>
</evidence>
<evidence type="ECO:0000256" key="2">
    <source>
        <dbReference type="HAMAP-Rule" id="MF_00791"/>
    </source>
</evidence>